<reference evidence="1" key="1">
    <citation type="submission" date="2018-02" db="EMBL/GenBank/DDBJ databases">
        <title>Rhizophora mucronata_Transcriptome.</title>
        <authorList>
            <person name="Meera S.P."/>
            <person name="Sreeshan A."/>
            <person name="Augustine A."/>
        </authorList>
    </citation>
    <scope>NUCLEOTIDE SEQUENCE</scope>
    <source>
        <tissue evidence="1">Leaf</tissue>
    </source>
</reference>
<accession>A0A2P2M7V5</accession>
<sequence>MAFNNGRCTCSLSRFGRFYIFLWGL</sequence>
<proteinExistence type="predicted"/>
<dbReference type="EMBL" id="GGEC01045812">
    <property type="protein sequence ID" value="MBX26296.1"/>
    <property type="molecule type" value="Transcribed_RNA"/>
</dbReference>
<evidence type="ECO:0000313" key="1">
    <source>
        <dbReference type="EMBL" id="MBX26296.1"/>
    </source>
</evidence>
<protein>
    <submittedName>
        <fullName evidence="1">Uncharacterized protein</fullName>
    </submittedName>
</protein>
<name>A0A2P2M7V5_RHIMU</name>
<dbReference type="AlphaFoldDB" id="A0A2P2M7V5"/>
<organism evidence="1">
    <name type="scientific">Rhizophora mucronata</name>
    <name type="common">Asiatic mangrove</name>
    <dbReference type="NCBI Taxonomy" id="61149"/>
    <lineage>
        <taxon>Eukaryota</taxon>
        <taxon>Viridiplantae</taxon>
        <taxon>Streptophyta</taxon>
        <taxon>Embryophyta</taxon>
        <taxon>Tracheophyta</taxon>
        <taxon>Spermatophyta</taxon>
        <taxon>Magnoliopsida</taxon>
        <taxon>eudicotyledons</taxon>
        <taxon>Gunneridae</taxon>
        <taxon>Pentapetalae</taxon>
        <taxon>rosids</taxon>
        <taxon>fabids</taxon>
        <taxon>Malpighiales</taxon>
        <taxon>Rhizophoraceae</taxon>
        <taxon>Rhizophora</taxon>
    </lineage>
</organism>